<name>A0A1F5XGJ6_9BACT</name>
<dbReference type="GO" id="GO:0003678">
    <property type="term" value="F:DNA helicase activity"/>
    <property type="evidence" value="ECO:0007669"/>
    <property type="project" value="TreeGrafter"/>
</dbReference>
<feature type="domain" description="Helicase C-terminal" evidence="10">
    <location>
        <begin position="476"/>
        <end position="629"/>
    </location>
</feature>
<evidence type="ECO:0000313" key="11">
    <source>
        <dbReference type="EMBL" id="OGF86611.1"/>
    </source>
</evidence>
<dbReference type="AlphaFoldDB" id="A0A1F5XGJ6"/>
<dbReference type="EMBL" id="MFIF01000014">
    <property type="protein sequence ID" value="OGF86611.1"/>
    <property type="molecule type" value="Genomic_DNA"/>
</dbReference>
<dbReference type="Pfam" id="PF02559">
    <property type="entry name" value="CarD_TRCF_RID"/>
    <property type="match status" value="1"/>
</dbReference>
<evidence type="ECO:0000259" key="10">
    <source>
        <dbReference type="PROSITE" id="PS51194"/>
    </source>
</evidence>
<dbReference type="PROSITE" id="PS51194">
    <property type="entry name" value="HELICASE_CTER"/>
    <property type="match status" value="1"/>
</dbReference>
<evidence type="ECO:0000256" key="1">
    <source>
        <dbReference type="ARBA" id="ARBA00022490"/>
    </source>
</evidence>
<dbReference type="Gene3D" id="3.30.2060.10">
    <property type="entry name" value="Penicillin-binding protein 1b domain"/>
    <property type="match status" value="1"/>
</dbReference>
<evidence type="ECO:0008006" key="13">
    <source>
        <dbReference type="Google" id="ProtNLM"/>
    </source>
</evidence>
<organism evidence="11 12">
    <name type="scientific">Candidatus Giovannonibacteria bacterium RIFCSPLOWO2_01_FULL_46_32</name>
    <dbReference type="NCBI Taxonomy" id="1798353"/>
    <lineage>
        <taxon>Bacteria</taxon>
        <taxon>Candidatus Giovannoniibacteriota</taxon>
    </lineage>
</organism>
<evidence type="ECO:0000313" key="12">
    <source>
        <dbReference type="Proteomes" id="UP000177346"/>
    </source>
</evidence>
<keyword evidence="8" id="KW-0234">DNA repair</keyword>
<dbReference type="InterPro" id="IPR003711">
    <property type="entry name" value="CarD-like/TRCF_RID"/>
</dbReference>
<dbReference type="InterPro" id="IPR011545">
    <property type="entry name" value="DEAD/DEAH_box_helicase_dom"/>
</dbReference>
<keyword evidence="2" id="KW-0547">Nucleotide-binding</keyword>
<dbReference type="GO" id="GO:0016787">
    <property type="term" value="F:hydrolase activity"/>
    <property type="evidence" value="ECO:0007669"/>
    <property type="project" value="UniProtKB-KW"/>
</dbReference>
<dbReference type="InterPro" id="IPR014001">
    <property type="entry name" value="Helicase_ATP-bd"/>
</dbReference>
<evidence type="ECO:0000256" key="4">
    <source>
        <dbReference type="ARBA" id="ARBA00022801"/>
    </source>
</evidence>
<dbReference type="InterPro" id="IPR041471">
    <property type="entry name" value="UvrB_inter"/>
</dbReference>
<dbReference type="Pfam" id="PF00270">
    <property type="entry name" value="DEAD"/>
    <property type="match status" value="1"/>
</dbReference>
<keyword evidence="1" id="KW-0963">Cytoplasm</keyword>
<dbReference type="SUPFAM" id="SSF141259">
    <property type="entry name" value="CarD-like"/>
    <property type="match status" value="1"/>
</dbReference>
<evidence type="ECO:0000256" key="8">
    <source>
        <dbReference type="ARBA" id="ARBA00023204"/>
    </source>
</evidence>
<dbReference type="InterPro" id="IPR001650">
    <property type="entry name" value="Helicase_C-like"/>
</dbReference>
<dbReference type="PROSITE" id="PS51192">
    <property type="entry name" value="HELICASE_ATP_BIND_1"/>
    <property type="match status" value="1"/>
</dbReference>
<reference evidence="11 12" key="1">
    <citation type="journal article" date="2016" name="Nat. Commun.">
        <title>Thousands of microbial genomes shed light on interconnected biogeochemical processes in an aquifer system.</title>
        <authorList>
            <person name="Anantharaman K."/>
            <person name="Brown C.T."/>
            <person name="Hug L.A."/>
            <person name="Sharon I."/>
            <person name="Castelle C.J."/>
            <person name="Probst A.J."/>
            <person name="Thomas B.C."/>
            <person name="Singh A."/>
            <person name="Wilkins M.J."/>
            <person name="Karaoz U."/>
            <person name="Brodie E.L."/>
            <person name="Williams K.H."/>
            <person name="Hubbard S.S."/>
            <person name="Banfield J.F."/>
        </authorList>
    </citation>
    <scope>NUCLEOTIDE SEQUENCE [LARGE SCALE GENOMIC DNA]</scope>
</reference>
<feature type="domain" description="Helicase ATP-binding" evidence="9">
    <location>
        <begin position="286"/>
        <end position="455"/>
    </location>
</feature>
<protein>
    <recommendedName>
        <fullName evidence="13">Transcription-repair coupling factor</fullName>
    </recommendedName>
</protein>
<evidence type="ECO:0000256" key="2">
    <source>
        <dbReference type="ARBA" id="ARBA00022741"/>
    </source>
</evidence>
<dbReference type="SMART" id="SM01058">
    <property type="entry name" value="CarD_TRCF"/>
    <property type="match status" value="1"/>
</dbReference>
<accession>A0A1F5XGJ6</accession>
<dbReference type="PANTHER" id="PTHR47964:SF1">
    <property type="entry name" value="ATP-DEPENDENT DNA HELICASE HOMOLOG RECG, CHLOROPLASTIC"/>
    <property type="match status" value="1"/>
</dbReference>
<dbReference type="InterPro" id="IPR047112">
    <property type="entry name" value="RecG/Mfd"/>
</dbReference>
<evidence type="ECO:0000256" key="6">
    <source>
        <dbReference type="ARBA" id="ARBA00022840"/>
    </source>
</evidence>
<comment type="caution">
    <text evidence="11">The sequence shown here is derived from an EMBL/GenBank/DDBJ whole genome shotgun (WGS) entry which is preliminary data.</text>
</comment>
<gene>
    <name evidence="11" type="ORF">A3B19_00160</name>
</gene>
<evidence type="ECO:0000256" key="5">
    <source>
        <dbReference type="ARBA" id="ARBA00022806"/>
    </source>
</evidence>
<dbReference type="Proteomes" id="UP000177346">
    <property type="component" value="Unassembled WGS sequence"/>
</dbReference>
<sequence length="671" mass="75877">MLIFYQIFDRIQKLKKSLNKILIAAVTPFFLEKGAGWFSENFEEIEKNRRESAFWARNTLVFEVGERIKLSEFLRKIAELWYVKVWEAENRGEFSRRGGVVRVFPINSDKVFAIEFEGNVILDITPSIPLTLRGKQKRSSTLKVRGARGVMSPGDYIVHIDHGIGIFRGEKNDDFVIEYAPPHDRPNSPDLLFVPKKEVKRIQPYLGFKKPEIHRLGTPMWQITKKKAKEDIVAYAKELLKTLAERKTAYRAPYLEHGELEEELIADFPYEYTTGQKSALEEIFSDMSRQEPMDRVLTGDVGFGKTEIALVAAFRAVLNGRQAAIMAPTTILADQHSEVFKKRMEKYGVETARLTRLESPAKIKEILTKLESGRIDIVIGTHKILSASGWKNLGLLVIDEEQKFGVAQKEKFSAIGGPTSGGKNIVTPDILTLSATPIPRTLHIALSGLKRISSIETPPEGRTEIKTYVLPKNKKTMKEAVDFELARGGQIYFLANRIHKIPRLLEEIKNLKTRARIGILHGRMDERAIVKTMRDFRAGKIDILVSTTIIENGLDISNVNTLIVEDATKLGLSQAHQLRGRIGRGEKEAFAYFLYPAQKLKERAAERLEALERYSWLGAGLELARRDLEIRGAGNILGKAQSGVAYRIGLNLYFELLEEAVAEAKIFDKNS</sequence>
<dbReference type="GO" id="GO:0005524">
    <property type="term" value="F:ATP binding"/>
    <property type="evidence" value="ECO:0007669"/>
    <property type="project" value="UniProtKB-KW"/>
</dbReference>
<dbReference type="GO" id="GO:0006281">
    <property type="term" value="P:DNA repair"/>
    <property type="evidence" value="ECO:0007669"/>
    <property type="project" value="UniProtKB-KW"/>
</dbReference>
<dbReference type="Gene3D" id="3.40.50.300">
    <property type="entry name" value="P-loop containing nucleotide triphosphate hydrolases"/>
    <property type="match status" value="2"/>
</dbReference>
<evidence type="ECO:0000256" key="7">
    <source>
        <dbReference type="ARBA" id="ARBA00023125"/>
    </source>
</evidence>
<keyword evidence="7" id="KW-0238">DNA-binding</keyword>
<dbReference type="SUPFAM" id="SSF52540">
    <property type="entry name" value="P-loop containing nucleoside triphosphate hydrolases"/>
    <property type="match status" value="3"/>
</dbReference>
<keyword evidence="6" id="KW-0067">ATP-binding</keyword>
<keyword evidence="5" id="KW-0347">Helicase</keyword>
<evidence type="ECO:0000259" key="9">
    <source>
        <dbReference type="PROSITE" id="PS51192"/>
    </source>
</evidence>
<evidence type="ECO:0000256" key="3">
    <source>
        <dbReference type="ARBA" id="ARBA00022763"/>
    </source>
</evidence>
<dbReference type="InterPro" id="IPR036101">
    <property type="entry name" value="CarD-like/TRCF_RID_sf"/>
</dbReference>
<keyword evidence="4" id="KW-0378">Hydrolase</keyword>
<dbReference type="PANTHER" id="PTHR47964">
    <property type="entry name" value="ATP-DEPENDENT DNA HELICASE HOMOLOG RECG, CHLOROPLASTIC"/>
    <property type="match status" value="1"/>
</dbReference>
<dbReference type="Pfam" id="PF17757">
    <property type="entry name" value="UvrB_inter"/>
    <property type="match status" value="1"/>
</dbReference>
<dbReference type="Gene3D" id="2.40.10.170">
    <property type="match status" value="1"/>
</dbReference>
<proteinExistence type="predicted"/>
<dbReference type="GO" id="GO:0003677">
    <property type="term" value="F:DNA binding"/>
    <property type="evidence" value="ECO:0007669"/>
    <property type="project" value="UniProtKB-KW"/>
</dbReference>
<dbReference type="SMART" id="SM00490">
    <property type="entry name" value="HELICc"/>
    <property type="match status" value="1"/>
</dbReference>
<dbReference type="InterPro" id="IPR027417">
    <property type="entry name" value="P-loop_NTPase"/>
</dbReference>
<dbReference type="SMART" id="SM00487">
    <property type="entry name" value="DEXDc"/>
    <property type="match status" value="1"/>
</dbReference>
<keyword evidence="3" id="KW-0227">DNA damage</keyword>
<dbReference type="Pfam" id="PF00271">
    <property type="entry name" value="Helicase_C"/>
    <property type="match status" value="1"/>
</dbReference>